<evidence type="ECO:0000256" key="1">
    <source>
        <dbReference type="ARBA" id="ARBA00022723"/>
    </source>
</evidence>
<evidence type="ECO:0000256" key="3">
    <source>
        <dbReference type="ARBA" id="ARBA00022771"/>
    </source>
</evidence>
<keyword evidence="2" id="KW-0677">Repeat</keyword>
<dbReference type="Proteomes" id="UP001174136">
    <property type="component" value="Unassembled WGS sequence"/>
</dbReference>
<keyword evidence="4" id="KW-0862">Zinc</keyword>
<name>A0AA47P0K6_MERPO</name>
<evidence type="ECO:0000313" key="10">
    <source>
        <dbReference type="Proteomes" id="UP001174136"/>
    </source>
</evidence>
<proteinExistence type="predicted"/>
<sequence length="260" mass="29998">MMRQLALALQGEMMKQWCLLPRLESLMQHIERHAAATRGSPANDITSCAFCYRRFSSPFTLQCHLEAVHTNYQSTAVCKICELSFVNEQGLLQHMKMTHKPGEMPYVCQVCGFRSSFYSVLRGHFETVHADTYSMLCLYCLRVHRYYVPYQNHHSKHQRRNVFPCGSCRLYFLSSKERADHKVLHHGTHLRPPQVHNLPPGTTVTVRAYTVIRGRDELKNRPVPSKVIDMAPRPPPQESPRAKPPETSSPLSLQRKTRSR</sequence>
<keyword evidence="3 6" id="KW-0863">Zinc-finger</keyword>
<evidence type="ECO:0000256" key="2">
    <source>
        <dbReference type="ARBA" id="ARBA00022737"/>
    </source>
</evidence>
<dbReference type="SUPFAM" id="SSF57667">
    <property type="entry name" value="beta-beta-alpha zinc fingers"/>
    <property type="match status" value="1"/>
</dbReference>
<feature type="region of interest" description="Disordered" evidence="7">
    <location>
        <begin position="220"/>
        <end position="260"/>
    </location>
</feature>
<dbReference type="InterPro" id="IPR050527">
    <property type="entry name" value="Snail/Krueppel_Znf"/>
</dbReference>
<protein>
    <submittedName>
        <fullName evidence="9">Zinc finger protein 280D</fullName>
    </submittedName>
</protein>
<feature type="domain" description="C2H2-type" evidence="8">
    <location>
        <begin position="46"/>
        <end position="74"/>
    </location>
</feature>
<evidence type="ECO:0000256" key="6">
    <source>
        <dbReference type="PROSITE-ProRule" id="PRU00042"/>
    </source>
</evidence>
<dbReference type="EMBL" id="JAOPHQ010002676">
    <property type="protein sequence ID" value="KAK0145936.1"/>
    <property type="molecule type" value="Genomic_DNA"/>
</dbReference>
<dbReference type="InterPro" id="IPR013087">
    <property type="entry name" value="Znf_C2H2_type"/>
</dbReference>
<dbReference type="GO" id="GO:0000981">
    <property type="term" value="F:DNA-binding transcription factor activity, RNA polymerase II-specific"/>
    <property type="evidence" value="ECO:0007669"/>
    <property type="project" value="TreeGrafter"/>
</dbReference>
<keyword evidence="5" id="KW-0539">Nucleus</keyword>
<dbReference type="PANTHER" id="PTHR24388:SF45">
    <property type="entry name" value="POGO TRANSPOSABLE ELEMENT DERIVED WITH ZNF DOMAIN"/>
    <property type="match status" value="1"/>
</dbReference>
<evidence type="ECO:0000313" key="9">
    <source>
        <dbReference type="EMBL" id="KAK0145936.1"/>
    </source>
</evidence>
<accession>A0AA47P0K6</accession>
<dbReference type="Gene3D" id="3.30.160.60">
    <property type="entry name" value="Classic Zinc Finger"/>
    <property type="match status" value="1"/>
</dbReference>
<evidence type="ECO:0000256" key="4">
    <source>
        <dbReference type="ARBA" id="ARBA00022833"/>
    </source>
</evidence>
<gene>
    <name evidence="9" type="primary">Znf280d</name>
    <name evidence="9" type="ORF">N1851_015133</name>
</gene>
<dbReference type="AlphaFoldDB" id="A0AA47P0K6"/>
<keyword evidence="1" id="KW-0479">Metal-binding</keyword>
<organism evidence="9 10">
    <name type="scientific">Merluccius polli</name>
    <name type="common">Benguela hake</name>
    <name type="synonym">Merluccius cadenati</name>
    <dbReference type="NCBI Taxonomy" id="89951"/>
    <lineage>
        <taxon>Eukaryota</taxon>
        <taxon>Metazoa</taxon>
        <taxon>Chordata</taxon>
        <taxon>Craniata</taxon>
        <taxon>Vertebrata</taxon>
        <taxon>Euteleostomi</taxon>
        <taxon>Actinopterygii</taxon>
        <taxon>Neopterygii</taxon>
        <taxon>Teleostei</taxon>
        <taxon>Neoteleostei</taxon>
        <taxon>Acanthomorphata</taxon>
        <taxon>Zeiogadaria</taxon>
        <taxon>Gadariae</taxon>
        <taxon>Gadiformes</taxon>
        <taxon>Gadoidei</taxon>
        <taxon>Merlucciidae</taxon>
        <taxon>Merluccius</taxon>
    </lineage>
</organism>
<dbReference type="PROSITE" id="PS50157">
    <property type="entry name" value="ZINC_FINGER_C2H2_2"/>
    <property type="match status" value="1"/>
</dbReference>
<dbReference type="GO" id="GO:0008270">
    <property type="term" value="F:zinc ion binding"/>
    <property type="evidence" value="ECO:0007669"/>
    <property type="project" value="UniProtKB-KW"/>
</dbReference>
<evidence type="ECO:0000256" key="7">
    <source>
        <dbReference type="SAM" id="MobiDB-lite"/>
    </source>
</evidence>
<evidence type="ECO:0000256" key="5">
    <source>
        <dbReference type="ARBA" id="ARBA00023242"/>
    </source>
</evidence>
<dbReference type="PANTHER" id="PTHR24388">
    <property type="entry name" value="ZINC FINGER PROTEIN"/>
    <property type="match status" value="1"/>
</dbReference>
<dbReference type="SMART" id="SM00355">
    <property type="entry name" value="ZnF_C2H2"/>
    <property type="match status" value="4"/>
</dbReference>
<dbReference type="PROSITE" id="PS00028">
    <property type="entry name" value="ZINC_FINGER_C2H2_1"/>
    <property type="match status" value="3"/>
</dbReference>
<dbReference type="GO" id="GO:0000978">
    <property type="term" value="F:RNA polymerase II cis-regulatory region sequence-specific DNA binding"/>
    <property type="evidence" value="ECO:0007669"/>
    <property type="project" value="TreeGrafter"/>
</dbReference>
<evidence type="ECO:0000259" key="8">
    <source>
        <dbReference type="PROSITE" id="PS50157"/>
    </source>
</evidence>
<comment type="caution">
    <text evidence="9">The sequence shown here is derived from an EMBL/GenBank/DDBJ whole genome shotgun (WGS) entry which is preliminary data.</text>
</comment>
<dbReference type="InterPro" id="IPR036236">
    <property type="entry name" value="Znf_C2H2_sf"/>
</dbReference>
<keyword evidence="10" id="KW-1185">Reference proteome</keyword>
<reference evidence="9" key="1">
    <citation type="journal article" date="2023" name="Front. Mar. Sci.">
        <title>A new Merluccius polli reference genome to investigate the effects of global change in West African waters.</title>
        <authorList>
            <person name="Mateo J.L."/>
            <person name="Blanco-Fernandez C."/>
            <person name="Garcia-Vazquez E."/>
            <person name="Machado-Schiaffino G."/>
        </authorList>
    </citation>
    <scope>NUCLEOTIDE SEQUENCE</scope>
    <source>
        <strain evidence="9">C29</strain>
        <tissue evidence="9">Fin</tissue>
    </source>
</reference>